<name>A0ABV8UKD9_9PROT</name>
<organism evidence="2 3">
    <name type="scientific">Fodinicurvata halophila</name>
    <dbReference type="NCBI Taxonomy" id="1419723"/>
    <lineage>
        <taxon>Bacteria</taxon>
        <taxon>Pseudomonadati</taxon>
        <taxon>Pseudomonadota</taxon>
        <taxon>Alphaproteobacteria</taxon>
        <taxon>Rhodospirillales</taxon>
        <taxon>Rhodovibrionaceae</taxon>
        <taxon>Fodinicurvata</taxon>
    </lineage>
</organism>
<dbReference type="GO" id="GO:0016874">
    <property type="term" value="F:ligase activity"/>
    <property type="evidence" value="ECO:0007669"/>
    <property type="project" value="UniProtKB-KW"/>
</dbReference>
<dbReference type="PANTHER" id="PTHR35561">
    <property type="entry name" value="RNA 2',3'-CYCLIC PHOSPHODIESTERASE"/>
    <property type="match status" value="1"/>
</dbReference>
<dbReference type="Gene3D" id="3.90.1140.10">
    <property type="entry name" value="Cyclic phosphodiesterase"/>
    <property type="match status" value="1"/>
</dbReference>
<dbReference type="EMBL" id="JBHSCW010000003">
    <property type="protein sequence ID" value="MFC4351677.1"/>
    <property type="molecule type" value="Genomic_DNA"/>
</dbReference>
<proteinExistence type="predicted"/>
<gene>
    <name evidence="2" type="ORF">ACFOW6_09005</name>
</gene>
<protein>
    <submittedName>
        <fullName evidence="2">2'-5' RNA ligase family protein</fullName>
    </submittedName>
</protein>
<dbReference type="InterPro" id="IPR004175">
    <property type="entry name" value="RNA_CPDase"/>
</dbReference>
<dbReference type="RefSeq" id="WP_382422002.1">
    <property type="nucleotide sequence ID" value="NZ_JBHSCW010000003.1"/>
</dbReference>
<evidence type="ECO:0000313" key="3">
    <source>
        <dbReference type="Proteomes" id="UP001595799"/>
    </source>
</evidence>
<reference evidence="3" key="1">
    <citation type="journal article" date="2019" name="Int. J. Syst. Evol. Microbiol.">
        <title>The Global Catalogue of Microorganisms (GCM) 10K type strain sequencing project: providing services to taxonomists for standard genome sequencing and annotation.</title>
        <authorList>
            <consortium name="The Broad Institute Genomics Platform"/>
            <consortium name="The Broad Institute Genome Sequencing Center for Infectious Disease"/>
            <person name="Wu L."/>
            <person name="Ma J."/>
        </authorList>
    </citation>
    <scope>NUCLEOTIDE SEQUENCE [LARGE SCALE GENOMIC DNA]</scope>
    <source>
        <strain evidence="3">CECT 8472</strain>
    </source>
</reference>
<dbReference type="InterPro" id="IPR009097">
    <property type="entry name" value="Cyclic_Pdiesterase"/>
</dbReference>
<comment type="caution">
    <text evidence="2">The sequence shown here is derived from an EMBL/GenBank/DDBJ whole genome shotgun (WGS) entry which is preliminary data.</text>
</comment>
<keyword evidence="1" id="KW-0378">Hydrolase</keyword>
<dbReference type="SUPFAM" id="SSF55144">
    <property type="entry name" value="LigT-like"/>
    <property type="match status" value="1"/>
</dbReference>
<keyword evidence="2" id="KW-0436">Ligase</keyword>
<sequence length="199" mass="22751">MEHGNTPAQGRFNFYQELPARPKRPERLVFMLFPDTETSVHIERFSQGFVCRNHLIGTRLRPDRLHVSLHHVRDDKCLRTKFVYAAKKAAEAVSMRPIEVAFRFITSFEGGRPHRRPLVLLGEGDAMFDLHGELGAAMVENGLQAANQFTPHMTLFYGPKAIPVQSIEPIRFTVQEFVLIHSELGLGRYNVLGRWSLND</sequence>
<evidence type="ECO:0000313" key="2">
    <source>
        <dbReference type="EMBL" id="MFC4351677.1"/>
    </source>
</evidence>
<dbReference type="PANTHER" id="PTHR35561:SF1">
    <property type="entry name" value="RNA 2',3'-CYCLIC PHOSPHODIESTERASE"/>
    <property type="match status" value="1"/>
</dbReference>
<dbReference type="Pfam" id="PF13563">
    <property type="entry name" value="2_5_RNA_ligase2"/>
    <property type="match status" value="1"/>
</dbReference>
<dbReference type="Proteomes" id="UP001595799">
    <property type="component" value="Unassembled WGS sequence"/>
</dbReference>
<accession>A0ABV8UKD9</accession>
<keyword evidence="3" id="KW-1185">Reference proteome</keyword>
<evidence type="ECO:0000256" key="1">
    <source>
        <dbReference type="ARBA" id="ARBA00022801"/>
    </source>
</evidence>